<proteinExistence type="predicted"/>
<name>A0A0G0Z9U7_9BACT</name>
<dbReference type="STRING" id="1618659.UV11_C0048G0009"/>
<dbReference type="Proteomes" id="UP000034036">
    <property type="component" value="Unassembled WGS sequence"/>
</dbReference>
<feature type="transmembrane region" description="Helical" evidence="2">
    <location>
        <begin position="138"/>
        <end position="159"/>
    </location>
</feature>
<feature type="region of interest" description="Disordered" evidence="1">
    <location>
        <begin position="363"/>
        <end position="385"/>
    </location>
</feature>
<accession>A0A0G0Z9U7</accession>
<keyword evidence="2" id="KW-0812">Transmembrane</keyword>
<comment type="caution">
    <text evidence="3">The sequence shown here is derived from an EMBL/GenBank/DDBJ whole genome shotgun (WGS) entry which is preliminary data.</text>
</comment>
<keyword evidence="2" id="KW-1133">Transmembrane helix</keyword>
<evidence type="ECO:0000313" key="4">
    <source>
        <dbReference type="Proteomes" id="UP000034036"/>
    </source>
</evidence>
<sequence>MKTKYLFIGVLLIFIGLASWLAPATNLAQGLRRSAQVEEDDVYVPKWGDTIWSLSEAYRRDPKILDELIDLNPYLRDRVRFEGQEVYIKIIADHDRIYGLKRLGISVPGKVAEDASESRQAGAVNDRGFSDKDRYRSIARWATVLVSLTLLAYIVYVLWKVHGWKLRSPTRGGEPIIPGGISPSEPERVARHFNWMAERSLFGERLSSDASPSRIGPIESGRLTCDGVVDFRDGLQQRRMRRERAYRALYLMPDERQQYCFSLQRCGNQAFVPSNNYSWEPDEENQIVVPAPEPRPAAAAETSSAQKTEVGKPEVVQALLIKYVLNDAALTVPVGATFEMVHDGNSLVVKKNEVVIKTAELKQMPAEKPSEAKTAEGAPQLKTVK</sequence>
<reference evidence="3 4" key="1">
    <citation type="journal article" date="2015" name="Nature">
        <title>rRNA introns, odd ribosomes, and small enigmatic genomes across a large radiation of phyla.</title>
        <authorList>
            <person name="Brown C.T."/>
            <person name="Hug L.A."/>
            <person name="Thomas B.C."/>
            <person name="Sharon I."/>
            <person name="Castelle C.J."/>
            <person name="Singh A."/>
            <person name="Wilkins M.J."/>
            <person name="Williams K.H."/>
            <person name="Banfield J.F."/>
        </authorList>
    </citation>
    <scope>NUCLEOTIDE SEQUENCE [LARGE SCALE GENOMIC DNA]</scope>
</reference>
<evidence type="ECO:0008006" key="5">
    <source>
        <dbReference type="Google" id="ProtNLM"/>
    </source>
</evidence>
<evidence type="ECO:0000313" key="3">
    <source>
        <dbReference type="EMBL" id="KKS45497.1"/>
    </source>
</evidence>
<organism evidence="3 4">
    <name type="scientific">Candidatus Giovannonibacteria bacterium GW2011_GWF2_42_19</name>
    <dbReference type="NCBI Taxonomy" id="1618659"/>
    <lineage>
        <taxon>Bacteria</taxon>
        <taxon>Candidatus Giovannoniibacteriota</taxon>
    </lineage>
</organism>
<dbReference type="EMBL" id="LCDF01000048">
    <property type="protein sequence ID" value="KKS45497.1"/>
    <property type="molecule type" value="Genomic_DNA"/>
</dbReference>
<keyword evidence="2" id="KW-0472">Membrane</keyword>
<dbReference type="AlphaFoldDB" id="A0A0G0Z9U7"/>
<evidence type="ECO:0000256" key="2">
    <source>
        <dbReference type="SAM" id="Phobius"/>
    </source>
</evidence>
<evidence type="ECO:0000256" key="1">
    <source>
        <dbReference type="SAM" id="MobiDB-lite"/>
    </source>
</evidence>
<protein>
    <recommendedName>
        <fullName evidence="5">LysM domain-containing protein</fullName>
    </recommendedName>
</protein>
<gene>
    <name evidence="3" type="ORF">UV11_C0048G0009</name>
</gene>